<sequence length="290" mass="31579">MSTQNTRLGIMLMVMTTMVFSIQDGLSRHLAGEYNVYLVLMIRYVFFAIFALAIVQVSTGSLKKGLRTAYPILQPLRGVLLIVETALLVYAFTVLGLIESHAVFTSYPLIVAALSGPILGEKVGWRRWTAIGIGFVGVLIILQPGGHVFSLTAIIPLAAATIFALYSLLTRYVSRKDSASTSMAWSALVGAICATAVGVFYWEPMAPSDWVFMLGLCVFGMLSHWMLIKCYEVAEASAVQPFAFLQVGFVSLIGLFFFGETLEQRVIIGGSIILAAGLFTLLRERAKAKA</sequence>
<dbReference type="PANTHER" id="PTHR22911:SF103">
    <property type="entry name" value="BLR2811 PROTEIN"/>
    <property type="match status" value="1"/>
</dbReference>
<organism evidence="3 4">
    <name type="scientific">Ketogulonicigenium vulgare (strain WSH-001)</name>
    <dbReference type="NCBI Taxonomy" id="759362"/>
    <lineage>
        <taxon>Bacteria</taxon>
        <taxon>Pseudomonadati</taxon>
        <taxon>Pseudomonadota</taxon>
        <taxon>Alphaproteobacteria</taxon>
        <taxon>Rhodobacterales</taxon>
        <taxon>Roseobacteraceae</taxon>
        <taxon>Ketogulonicigenium</taxon>
    </lineage>
</organism>
<feature type="transmembrane region" description="Helical" evidence="1">
    <location>
        <begin position="78"/>
        <end position="98"/>
    </location>
</feature>
<dbReference type="PATRIC" id="fig|759362.5.peg.2654"/>
<feature type="transmembrane region" description="Helical" evidence="1">
    <location>
        <begin position="37"/>
        <end position="57"/>
    </location>
</feature>
<dbReference type="InterPro" id="IPR000620">
    <property type="entry name" value="EamA_dom"/>
</dbReference>
<feature type="domain" description="EamA" evidence="2">
    <location>
        <begin position="8"/>
        <end position="142"/>
    </location>
</feature>
<proteinExistence type="predicted"/>
<feature type="transmembrane region" description="Helical" evidence="1">
    <location>
        <begin position="104"/>
        <end position="120"/>
    </location>
</feature>
<feature type="transmembrane region" description="Helical" evidence="1">
    <location>
        <begin position="239"/>
        <end position="258"/>
    </location>
</feature>
<dbReference type="OrthoDB" id="9807937at2"/>
<reference evidence="3 4" key="1">
    <citation type="journal article" date="2011" name="J. Bacteriol.">
        <title>Complete genome sequence of the industrial strain Ketogulonicigenium vulgare WSH-001.</title>
        <authorList>
            <person name="Liu L."/>
            <person name="Li Y."/>
            <person name="Zhang J."/>
            <person name="Zhou Z."/>
            <person name="Liu J."/>
            <person name="Li X."/>
            <person name="Zhou J."/>
            <person name="Du G."/>
            <person name="Wang L."/>
            <person name="Chen J."/>
        </authorList>
    </citation>
    <scope>NUCLEOTIDE SEQUENCE [LARGE SCALE GENOMIC DNA]</scope>
    <source>
        <strain evidence="3 4">WSH-001</strain>
    </source>
</reference>
<keyword evidence="1" id="KW-0812">Transmembrane</keyword>
<dbReference type="RefSeq" id="WP_013383182.1">
    <property type="nucleotide sequence ID" value="NC_017384.1"/>
</dbReference>
<evidence type="ECO:0000256" key="1">
    <source>
        <dbReference type="SAM" id="Phobius"/>
    </source>
</evidence>
<keyword evidence="1" id="KW-0472">Membrane</keyword>
<keyword evidence="4" id="KW-1185">Reference proteome</keyword>
<dbReference type="Proteomes" id="UP000000692">
    <property type="component" value="Chromosome"/>
</dbReference>
<feature type="transmembrane region" description="Helical" evidence="1">
    <location>
        <begin position="125"/>
        <end position="142"/>
    </location>
</feature>
<dbReference type="PANTHER" id="PTHR22911">
    <property type="entry name" value="ACYL-MALONYL CONDENSING ENZYME-RELATED"/>
    <property type="match status" value="1"/>
</dbReference>
<evidence type="ECO:0000259" key="2">
    <source>
        <dbReference type="Pfam" id="PF00892"/>
    </source>
</evidence>
<accession>F9Y894</accession>
<dbReference type="eggNOG" id="COG0697">
    <property type="taxonomic scope" value="Bacteria"/>
</dbReference>
<feature type="transmembrane region" description="Helical" evidence="1">
    <location>
        <begin position="148"/>
        <end position="169"/>
    </location>
</feature>
<evidence type="ECO:0000313" key="3">
    <source>
        <dbReference type="EMBL" id="AEM42380.1"/>
    </source>
</evidence>
<evidence type="ECO:0000313" key="4">
    <source>
        <dbReference type="Proteomes" id="UP000000692"/>
    </source>
</evidence>
<keyword evidence="1" id="KW-1133">Transmembrane helix</keyword>
<dbReference type="EMBL" id="CP002018">
    <property type="protein sequence ID" value="AEM42380.1"/>
    <property type="molecule type" value="Genomic_DNA"/>
</dbReference>
<dbReference type="InterPro" id="IPR037185">
    <property type="entry name" value="EmrE-like"/>
</dbReference>
<dbReference type="KEGG" id="kvl:KVU_2541"/>
<feature type="domain" description="EamA" evidence="2">
    <location>
        <begin position="155"/>
        <end position="280"/>
    </location>
</feature>
<feature type="transmembrane region" description="Helical" evidence="1">
    <location>
        <begin position="181"/>
        <end position="202"/>
    </location>
</feature>
<feature type="transmembrane region" description="Helical" evidence="1">
    <location>
        <begin position="208"/>
        <end position="227"/>
    </location>
</feature>
<name>F9Y894_KETVW</name>
<dbReference type="Pfam" id="PF00892">
    <property type="entry name" value="EamA"/>
    <property type="match status" value="2"/>
</dbReference>
<dbReference type="AlphaFoldDB" id="F9Y894"/>
<protein>
    <submittedName>
        <fullName evidence="3">Putative transporter, RhaT family, DMT superfamily protein</fullName>
    </submittedName>
</protein>
<feature type="transmembrane region" description="Helical" evidence="1">
    <location>
        <begin position="264"/>
        <end position="282"/>
    </location>
</feature>
<gene>
    <name evidence="3" type="ordered locus">KVU_2541</name>
</gene>
<dbReference type="SUPFAM" id="SSF103481">
    <property type="entry name" value="Multidrug resistance efflux transporter EmrE"/>
    <property type="match status" value="2"/>
</dbReference>
<dbReference type="GO" id="GO:0016020">
    <property type="term" value="C:membrane"/>
    <property type="evidence" value="ECO:0007669"/>
    <property type="project" value="InterPro"/>
</dbReference>
<dbReference type="HOGENOM" id="CLU_032828_2_3_5"/>